<dbReference type="STRING" id="1121391.SAMN02745206_00792"/>
<reference evidence="3" key="1">
    <citation type="submission" date="2016-11" db="EMBL/GenBank/DDBJ databases">
        <authorList>
            <person name="Varghese N."/>
            <person name="Submissions S."/>
        </authorList>
    </citation>
    <scope>NUCLEOTIDE SEQUENCE [LARGE SCALE GENOMIC DNA]</scope>
    <source>
        <strain evidence="3">DSM 9756</strain>
    </source>
</reference>
<evidence type="ECO:0000256" key="1">
    <source>
        <dbReference type="SAM" id="Phobius"/>
    </source>
</evidence>
<keyword evidence="1" id="KW-1133">Transmembrane helix</keyword>
<dbReference type="OrthoDB" id="1496099at2"/>
<keyword evidence="3" id="KW-1185">Reference proteome</keyword>
<dbReference type="RefSeq" id="WP_143156342.1">
    <property type="nucleotide sequence ID" value="NZ_FQVB01000007.1"/>
</dbReference>
<sequence length="122" mass="13168">MASPEGQALLERADELTHEYRMRQEQYKFYEALLVSVFAMVGLLLILVFMCRRPACSPAQMVTASGLVFVIFGTILLVILADVEEQLTASIGVLGAIAGYLFGKTQALEAPGGPGSKEDARS</sequence>
<evidence type="ECO:0000313" key="2">
    <source>
        <dbReference type="EMBL" id="SHE76969.1"/>
    </source>
</evidence>
<evidence type="ECO:0000313" key="3">
    <source>
        <dbReference type="Proteomes" id="UP000184076"/>
    </source>
</evidence>
<protein>
    <submittedName>
        <fullName evidence="2">Uncharacterized protein</fullName>
    </submittedName>
</protein>
<organism evidence="2 3">
    <name type="scientific">Desulfacinum infernum DSM 9756</name>
    <dbReference type="NCBI Taxonomy" id="1121391"/>
    <lineage>
        <taxon>Bacteria</taxon>
        <taxon>Pseudomonadati</taxon>
        <taxon>Thermodesulfobacteriota</taxon>
        <taxon>Syntrophobacteria</taxon>
        <taxon>Syntrophobacterales</taxon>
        <taxon>Syntrophobacteraceae</taxon>
        <taxon>Desulfacinum</taxon>
    </lineage>
</organism>
<keyword evidence="1" id="KW-0472">Membrane</keyword>
<dbReference type="Proteomes" id="UP000184076">
    <property type="component" value="Unassembled WGS sequence"/>
</dbReference>
<feature type="transmembrane region" description="Helical" evidence="1">
    <location>
        <begin position="29"/>
        <end position="49"/>
    </location>
</feature>
<name>A0A1M4W6Z0_9BACT</name>
<dbReference type="EMBL" id="FQVB01000007">
    <property type="protein sequence ID" value="SHE76969.1"/>
    <property type="molecule type" value="Genomic_DNA"/>
</dbReference>
<proteinExistence type="predicted"/>
<dbReference type="AlphaFoldDB" id="A0A1M4W6Z0"/>
<gene>
    <name evidence="2" type="ORF">SAMN02745206_00792</name>
</gene>
<keyword evidence="1" id="KW-0812">Transmembrane</keyword>
<feature type="transmembrane region" description="Helical" evidence="1">
    <location>
        <begin position="61"/>
        <end position="81"/>
    </location>
</feature>
<accession>A0A1M4W6Z0</accession>